<gene>
    <name evidence="1" type="ORF">S06H3_15775</name>
</gene>
<name>X1MD00_9ZZZZ</name>
<dbReference type="AlphaFoldDB" id="X1MD00"/>
<protein>
    <submittedName>
        <fullName evidence="1">Uncharacterized protein</fullName>
    </submittedName>
</protein>
<sequence length="37" mass="4721">MVTNYYDTLINDKFFIAATPDYDKSYDWWDNWDYWDE</sequence>
<proteinExistence type="predicted"/>
<reference evidence="1" key="1">
    <citation type="journal article" date="2014" name="Front. Microbiol.">
        <title>High frequency of phylogenetically diverse reductive dehalogenase-homologous genes in deep subseafloor sedimentary metagenomes.</title>
        <authorList>
            <person name="Kawai M."/>
            <person name="Futagami T."/>
            <person name="Toyoda A."/>
            <person name="Takaki Y."/>
            <person name="Nishi S."/>
            <person name="Hori S."/>
            <person name="Arai W."/>
            <person name="Tsubouchi T."/>
            <person name="Morono Y."/>
            <person name="Uchiyama I."/>
            <person name="Ito T."/>
            <person name="Fujiyama A."/>
            <person name="Inagaki F."/>
            <person name="Takami H."/>
        </authorList>
    </citation>
    <scope>NUCLEOTIDE SEQUENCE</scope>
    <source>
        <strain evidence="1">Expedition CK06-06</strain>
    </source>
</reference>
<feature type="non-terminal residue" evidence="1">
    <location>
        <position position="37"/>
    </location>
</feature>
<dbReference type="EMBL" id="BARV01007774">
    <property type="protein sequence ID" value="GAI12555.1"/>
    <property type="molecule type" value="Genomic_DNA"/>
</dbReference>
<organism evidence="1">
    <name type="scientific">marine sediment metagenome</name>
    <dbReference type="NCBI Taxonomy" id="412755"/>
    <lineage>
        <taxon>unclassified sequences</taxon>
        <taxon>metagenomes</taxon>
        <taxon>ecological metagenomes</taxon>
    </lineage>
</organism>
<accession>X1MD00</accession>
<comment type="caution">
    <text evidence="1">The sequence shown here is derived from an EMBL/GenBank/DDBJ whole genome shotgun (WGS) entry which is preliminary data.</text>
</comment>
<evidence type="ECO:0000313" key="1">
    <source>
        <dbReference type="EMBL" id="GAI12555.1"/>
    </source>
</evidence>